<evidence type="ECO:0000256" key="1">
    <source>
        <dbReference type="ARBA" id="ARBA00022614"/>
    </source>
</evidence>
<name>A0AA40G6E6_9HYME</name>
<dbReference type="InterPro" id="IPR003591">
    <property type="entry name" value="Leu-rich_rpt_typical-subtyp"/>
</dbReference>
<keyword evidence="3" id="KW-0677">Repeat</keyword>
<evidence type="ECO:0000313" key="5">
    <source>
        <dbReference type="Proteomes" id="UP001177670"/>
    </source>
</evidence>
<evidence type="ECO:0000256" key="3">
    <source>
        <dbReference type="ARBA" id="ARBA00022737"/>
    </source>
</evidence>
<dbReference type="InterPro" id="IPR032675">
    <property type="entry name" value="LRR_dom_sf"/>
</dbReference>
<keyword evidence="1" id="KW-0433">Leucine-rich repeat</keyword>
<accession>A0AA40G6E6</accession>
<evidence type="ECO:0000313" key="4">
    <source>
        <dbReference type="EMBL" id="KAK1131965.1"/>
    </source>
</evidence>
<organism evidence="4 5">
    <name type="scientific">Melipona bicolor</name>
    <dbReference type="NCBI Taxonomy" id="60889"/>
    <lineage>
        <taxon>Eukaryota</taxon>
        <taxon>Metazoa</taxon>
        <taxon>Ecdysozoa</taxon>
        <taxon>Arthropoda</taxon>
        <taxon>Hexapoda</taxon>
        <taxon>Insecta</taxon>
        <taxon>Pterygota</taxon>
        <taxon>Neoptera</taxon>
        <taxon>Endopterygota</taxon>
        <taxon>Hymenoptera</taxon>
        <taxon>Apocrita</taxon>
        <taxon>Aculeata</taxon>
        <taxon>Apoidea</taxon>
        <taxon>Anthophila</taxon>
        <taxon>Apidae</taxon>
        <taxon>Melipona</taxon>
    </lineage>
</organism>
<dbReference type="SUPFAM" id="SSF52058">
    <property type="entry name" value="L domain-like"/>
    <property type="match status" value="1"/>
</dbReference>
<dbReference type="Gene3D" id="3.80.10.10">
    <property type="entry name" value="Ribonuclease Inhibitor"/>
    <property type="match status" value="2"/>
</dbReference>
<evidence type="ECO:0000256" key="2">
    <source>
        <dbReference type="ARBA" id="ARBA00022729"/>
    </source>
</evidence>
<dbReference type="Pfam" id="PF13855">
    <property type="entry name" value="LRR_8"/>
    <property type="match status" value="1"/>
</dbReference>
<proteinExistence type="predicted"/>
<sequence length="199" mass="22619">MRELRELHLAYSRLRDLHKSIFTRLYQLLVLNRAGNPLGINRFDETTFLGLIRLIARDLSYNAPTCIGTRTLRDVFFLRTVDPQNNTIYRIESDAVLPLCNLYTLEPSEKRLHKLGAQLFNGLFVLNRLTLSGNAIASLDSFAFRNCSNLKELHLSGNELTPAPDAPRDLALLKTLDHGENRSSLYSSSFRNLDPLTES</sequence>
<dbReference type="SMART" id="SM00369">
    <property type="entry name" value="LRR_TYP"/>
    <property type="match status" value="3"/>
</dbReference>
<dbReference type="EMBL" id="JAHYIQ010000005">
    <property type="protein sequence ID" value="KAK1131965.1"/>
    <property type="molecule type" value="Genomic_DNA"/>
</dbReference>
<dbReference type="Proteomes" id="UP001177670">
    <property type="component" value="Unassembled WGS sequence"/>
</dbReference>
<protein>
    <submittedName>
        <fullName evidence="4">Uncharacterized protein</fullName>
    </submittedName>
</protein>
<reference evidence="4" key="1">
    <citation type="submission" date="2021-10" db="EMBL/GenBank/DDBJ databases">
        <title>Melipona bicolor Genome sequencing and assembly.</title>
        <authorList>
            <person name="Araujo N.S."/>
            <person name="Arias M.C."/>
        </authorList>
    </citation>
    <scope>NUCLEOTIDE SEQUENCE</scope>
    <source>
        <strain evidence="4">USP_2M_L1-L4_2017</strain>
        <tissue evidence="4">Whole body</tissue>
    </source>
</reference>
<comment type="caution">
    <text evidence="4">The sequence shown here is derived from an EMBL/GenBank/DDBJ whole genome shotgun (WGS) entry which is preliminary data.</text>
</comment>
<dbReference type="InterPro" id="IPR050328">
    <property type="entry name" value="Dev_Immune_Receptor"/>
</dbReference>
<gene>
    <name evidence="4" type="ORF">K0M31_016107</name>
</gene>
<dbReference type="AlphaFoldDB" id="A0AA40G6E6"/>
<dbReference type="PANTHER" id="PTHR24373:SF392">
    <property type="entry name" value="NEPHROCAN"/>
    <property type="match status" value="1"/>
</dbReference>
<keyword evidence="5" id="KW-1185">Reference proteome</keyword>
<keyword evidence="2" id="KW-0732">Signal</keyword>
<dbReference type="PANTHER" id="PTHR24373">
    <property type="entry name" value="SLIT RELATED LEUCINE-RICH REPEAT NEURONAL PROTEIN"/>
    <property type="match status" value="1"/>
</dbReference>
<dbReference type="InterPro" id="IPR001611">
    <property type="entry name" value="Leu-rich_rpt"/>
</dbReference>